<feature type="coiled-coil region" evidence="1">
    <location>
        <begin position="25"/>
        <end position="52"/>
    </location>
</feature>
<dbReference type="SUPFAM" id="SSF81383">
    <property type="entry name" value="F-box domain"/>
    <property type="match status" value="1"/>
</dbReference>
<dbReference type="EMBL" id="JACYCC010000036">
    <property type="protein sequence ID" value="KAF8681566.1"/>
    <property type="molecule type" value="Genomic_DNA"/>
</dbReference>
<dbReference type="InterPro" id="IPR032675">
    <property type="entry name" value="LRR_dom_sf"/>
</dbReference>
<dbReference type="PANTHER" id="PTHR38926:SF72">
    <property type="entry name" value="IM:7136021-RELATED"/>
    <property type="match status" value="1"/>
</dbReference>
<evidence type="ECO:0000313" key="4">
    <source>
        <dbReference type="Proteomes" id="UP000650582"/>
    </source>
</evidence>
<evidence type="ECO:0000313" key="3">
    <source>
        <dbReference type="EMBL" id="KAF8681566.1"/>
    </source>
</evidence>
<comment type="caution">
    <text evidence="3">The sequence shown here is derived from an EMBL/GenBank/DDBJ whole genome shotgun (WGS) entry which is preliminary data.</text>
</comment>
<dbReference type="InterPro" id="IPR036047">
    <property type="entry name" value="F-box-like_dom_sf"/>
</dbReference>
<dbReference type="AlphaFoldDB" id="A0A8H7HBN8"/>
<proteinExistence type="predicted"/>
<dbReference type="PANTHER" id="PTHR38926">
    <property type="entry name" value="F-BOX DOMAIN CONTAINING PROTEIN, EXPRESSED"/>
    <property type="match status" value="1"/>
</dbReference>
<protein>
    <recommendedName>
        <fullName evidence="2">F-box domain-containing protein</fullName>
    </recommendedName>
</protein>
<dbReference type="Proteomes" id="UP000650582">
    <property type="component" value="Unassembled WGS sequence"/>
</dbReference>
<dbReference type="Gene3D" id="3.80.10.10">
    <property type="entry name" value="Ribonuclease Inhibitor"/>
    <property type="match status" value="1"/>
</dbReference>
<keyword evidence="1" id="KW-0175">Coiled coil</keyword>
<gene>
    <name evidence="3" type="ORF">RHS04_03220</name>
</gene>
<accession>A0A8H7HBN8</accession>
<organism evidence="3 4">
    <name type="scientific">Rhizoctonia solani</name>
    <dbReference type="NCBI Taxonomy" id="456999"/>
    <lineage>
        <taxon>Eukaryota</taxon>
        <taxon>Fungi</taxon>
        <taxon>Dikarya</taxon>
        <taxon>Basidiomycota</taxon>
        <taxon>Agaricomycotina</taxon>
        <taxon>Agaricomycetes</taxon>
        <taxon>Cantharellales</taxon>
        <taxon>Ceratobasidiaceae</taxon>
        <taxon>Rhizoctonia</taxon>
    </lineage>
</organism>
<dbReference type="SUPFAM" id="SSF52047">
    <property type="entry name" value="RNI-like"/>
    <property type="match status" value="1"/>
</dbReference>
<evidence type="ECO:0000259" key="2">
    <source>
        <dbReference type="Pfam" id="PF12937"/>
    </source>
</evidence>
<feature type="domain" description="F-box" evidence="2">
    <location>
        <begin position="69"/>
        <end position="115"/>
    </location>
</feature>
<name>A0A8H7HBN8_9AGAM</name>
<reference evidence="3" key="1">
    <citation type="submission" date="2020-09" db="EMBL/GenBank/DDBJ databases">
        <title>Comparative genome analyses of four rice-infecting Rhizoctonia solani isolates reveal extensive enrichment of homogalacturonan modification genes.</title>
        <authorList>
            <person name="Lee D.-Y."/>
            <person name="Jeon J."/>
            <person name="Kim K.-T."/>
            <person name="Cheong K."/>
            <person name="Song H."/>
            <person name="Choi G."/>
            <person name="Ko J."/>
            <person name="Opiyo S.O."/>
            <person name="Zuo S."/>
            <person name="Madhav S."/>
            <person name="Lee Y.-H."/>
            <person name="Wang G.-L."/>
        </authorList>
    </citation>
    <scope>NUCLEOTIDE SEQUENCE</scope>
    <source>
        <strain evidence="3">AG1-IA YN-7</strain>
    </source>
</reference>
<dbReference type="InterPro" id="IPR001810">
    <property type="entry name" value="F-box_dom"/>
</dbReference>
<evidence type="ECO:0000256" key="1">
    <source>
        <dbReference type="SAM" id="Coils"/>
    </source>
</evidence>
<sequence>MHTCRRQPSDRVCQCAGGRNDIDAYSVLNDTVQDAESSLAAAQKRLELVRRRDGSSAREHNTRRLHTILPPELLLHVARYVVADNPRAAPKLAAICTAFRDIIHSTPDLWQRIYITQRDTDPAEIVHAYVQRSAQRHLDISLRIFAVDDPATPGYDDSERDIGNLYERLTEARESLRGRSHPSPDEWPPALETLLNELHAFKSRAITVAEWDSSLARAVDIIFNQFHRCIRFEFLSTRRRPTELIADRIRETSAPKLRDLVLHVDPSCRLPPVAPRDAPMLASADVQGVLVSPVPPFRLVLPFISQGPSHTPPSGLRQLRLVNGTFEAPATPLTSILSLLGANPELEELSLQPNIPLPAPSTTHACANISLPHLSRLRLTHNVRLERLMQILQLPALTELTLSLQAGSRPAPLRTIFQGQPYPKLQMLHLNNIFVHAASTDLVTALRHLNTLRKLVISDSILSENVLRTLSDPECCPALEELLFEKCEGITEEGILGIWNARENHQLGRSPGSRRIELCRSSSTSSTSSGDTELGTGLRLLVVRNSSAPLADIQFGESH</sequence>
<dbReference type="Pfam" id="PF12937">
    <property type="entry name" value="F-box-like"/>
    <property type="match status" value="1"/>
</dbReference>